<comment type="caution">
    <text evidence="3">The sequence shown here is derived from an EMBL/GenBank/DDBJ whole genome shotgun (WGS) entry which is preliminary data.</text>
</comment>
<dbReference type="Proteomes" id="UP001596287">
    <property type="component" value="Unassembled WGS sequence"/>
</dbReference>
<name>A0ABW1PPZ3_9FLAO</name>
<dbReference type="Gene3D" id="2.60.40.3620">
    <property type="match status" value="2"/>
</dbReference>
<dbReference type="InterPro" id="IPR025970">
    <property type="entry name" value="SusE"/>
</dbReference>
<feature type="signal peptide" evidence="1">
    <location>
        <begin position="1"/>
        <end position="22"/>
    </location>
</feature>
<gene>
    <name evidence="3" type="ORF">ACFPVY_10595</name>
</gene>
<dbReference type="Pfam" id="PF14292">
    <property type="entry name" value="SusE"/>
    <property type="match status" value="1"/>
</dbReference>
<feature type="chain" id="PRO_5045967888" evidence="1">
    <location>
        <begin position="23"/>
        <end position="366"/>
    </location>
</feature>
<proteinExistence type="predicted"/>
<dbReference type="RefSeq" id="WP_379791971.1">
    <property type="nucleotide sequence ID" value="NZ_JBHSQB010000007.1"/>
</dbReference>
<dbReference type="CDD" id="cd12956">
    <property type="entry name" value="CBM_SusE-F_like"/>
    <property type="match status" value="1"/>
</dbReference>
<reference evidence="4" key="1">
    <citation type="journal article" date="2019" name="Int. J. Syst. Evol. Microbiol.">
        <title>The Global Catalogue of Microorganisms (GCM) 10K type strain sequencing project: providing services to taxonomists for standard genome sequencing and annotation.</title>
        <authorList>
            <consortium name="The Broad Institute Genomics Platform"/>
            <consortium name="The Broad Institute Genome Sequencing Center for Infectious Disease"/>
            <person name="Wu L."/>
            <person name="Ma J."/>
        </authorList>
    </citation>
    <scope>NUCLEOTIDE SEQUENCE [LARGE SCALE GENOMIC DNA]</scope>
    <source>
        <strain evidence="4">CCUG 49679</strain>
    </source>
</reference>
<sequence length="366" mass="39393">MKKILKNSMIAMLAVFAVSCNVDDVEDRPVVTGIDAPVLEAPEEGNAYVLNPETMDLLAERFVWSAANFGEGIIPQYDLEIDFAGDNFDTPVAIGTTAGALQLAASHNVMNNALLALGATPFEIANFEVRVRAHVGSQELVSNSVEMIITPYSTESPKLYLRGNFLNASGYGADWGDNTNPPFIAGEAFGSTSFEGYIYMNVAAPEFKMIPNVTGFDGDYGDADASGSSGVLSQSEQSNIKLTTGAGYYWVKANTDPEIMTYTATLTNWGVTGSATPNGWPDNGIMDHDMTYDATEKVWKVTLTLSAGELKFRANDAWAINYGDAGGNGVLDFNDGTNIQVTTPGTYVIKLDFSNPRNYTYTLTAQ</sequence>
<dbReference type="PROSITE" id="PS51257">
    <property type="entry name" value="PROKAR_LIPOPROTEIN"/>
    <property type="match status" value="1"/>
</dbReference>
<dbReference type="EMBL" id="JBHSQB010000007">
    <property type="protein sequence ID" value="MFC6097092.1"/>
    <property type="molecule type" value="Genomic_DNA"/>
</dbReference>
<evidence type="ECO:0000256" key="1">
    <source>
        <dbReference type="SAM" id="SignalP"/>
    </source>
</evidence>
<evidence type="ECO:0000259" key="2">
    <source>
        <dbReference type="Pfam" id="PF14292"/>
    </source>
</evidence>
<organism evidence="3 4">
    <name type="scientific">Flavobacterium qiangtangense</name>
    <dbReference type="NCBI Taxonomy" id="1442595"/>
    <lineage>
        <taxon>Bacteria</taxon>
        <taxon>Pseudomonadati</taxon>
        <taxon>Bacteroidota</taxon>
        <taxon>Flavobacteriia</taxon>
        <taxon>Flavobacteriales</taxon>
        <taxon>Flavobacteriaceae</taxon>
        <taxon>Flavobacterium</taxon>
    </lineage>
</organism>
<keyword evidence="1" id="KW-0732">Signal</keyword>
<evidence type="ECO:0000313" key="3">
    <source>
        <dbReference type="EMBL" id="MFC6097092.1"/>
    </source>
</evidence>
<feature type="domain" description="SusE outer membrane protein" evidence="2">
    <location>
        <begin position="27"/>
        <end position="132"/>
    </location>
</feature>
<evidence type="ECO:0000313" key="4">
    <source>
        <dbReference type="Proteomes" id="UP001596287"/>
    </source>
</evidence>
<protein>
    <submittedName>
        <fullName evidence="3">SusE domain-containing protein</fullName>
    </submittedName>
</protein>
<keyword evidence="4" id="KW-1185">Reference proteome</keyword>
<accession>A0ABW1PPZ3</accession>